<accession>T0ZZT4</accession>
<proteinExistence type="predicted"/>
<dbReference type="AlphaFoldDB" id="T0ZZT4"/>
<dbReference type="Pfam" id="PF13565">
    <property type="entry name" value="HTH_32"/>
    <property type="match status" value="1"/>
</dbReference>
<sequence>TVQRWTEESGVVKADARTTVERPAPNNKLSEIEVQAVLDACHRPDTAHLPPTQIVPRLADEGVYLASESTFYRILKAEGMDAQRGRAHPPCKVKLPTTHTTVSN</sequence>
<reference evidence="2" key="1">
    <citation type="submission" date="2013-08" db="EMBL/GenBank/DDBJ databases">
        <authorList>
            <person name="Mendez C."/>
            <person name="Richter M."/>
            <person name="Ferrer M."/>
            <person name="Sanchez J."/>
        </authorList>
    </citation>
    <scope>NUCLEOTIDE SEQUENCE</scope>
</reference>
<evidence type="ECO:0000313" key="2">
    <source>
        <dbReference type="EMBL" id="EQD50158.1"/>
    </source>
</evidence>
<evidence type="ECO:0000256" key="1">
    <source>
        <dbReference type="SAM" id="MobiDB-lite"/>
    </source>
</evidence>
<feature type="region of interest" description="Disordered" evidence="1">
    <location>
        <begin position="82"/>
        <end position="104"/>
    </location>
</feature>
<comment type="caution">
    <text evidence="2">The sequence shown here is derived from an EMBL/GenBank/DDBJ whole genome shotgun (WGS) entry which is preliminary data.</text>
</comment>
<gene>
    <name evidence="2" type="ORF">B1A_13545</name>
</gene>
<name>T0ZZT4_9ZZZZ</name>
<protein>
    <submittedName>
        <fullName evidence="2">Integrase, catalytic region</fullName>
    </submittedName>
</protein>
<reference evidence="2" key="2">
    <citation type="journal article" date="2014" name="ISME J.">
        <title>Microbial stratification in low pH oxic and suboxic macroscopic growths along an acid mine drainage.</title>
        <authorList>
            <person name="Mendez-Garcia C."/>
            <person name="Mesa V."/>
            <person name="Sprenger R.R."/>
            <person name="Richter M."/>
            <person name="Diez M.S."/>
            <person name="Solano J."/>
            <person name="Bargiela R."/>
            <person name="Golyshina O.V."/>
            <person name="Manteca A."/>
            <person name="Ramos J.L."/>
            <person name="Gallego J.R."/>
            <person name="Llorente I."/>
            <person name="Martins Dos Santos V.A."/>
            <person name="Jensen O.N."/>
            <person name="Pelaez A.I."/>
            <person name="Sanchez J."/>
            <person name="Ferrer M."/>
        </authorList>
    </citation>
    <scope>NUCLEOTIDE SEQUENCE</scope>
</reference>
<feature type="non-terminal residue" evidence="2">
    <location>
        <position position="1"/>
    </location>
</feature>
<organism evidence="2">
    <name type="scientific">mine drainage metagenome</name>
    <dbReference type="NCBI Taxonomy" id="410659"/>
    <lineage>
        <taxon>unclassified sequences</taxon>
        <taxon>metagenomes</taxon>
        <taxon>ecological metagenomes</taxon>
    </lineage>
</organism>
<dbReference type="EMBL" id="AUZX01009912">
    <property type="protein sequence ID" value="EQD50158.1"/>
    <property type="molecule type" value="Genomic_DNA"/>
</dbReference>